<feature type="transmembrane region" description="Helical" evidence="6">
    <location>
        <begin position="710"/>
        <end position="730"/>
    </location>
</feature>
<evidence type="ECO:0000256" key="6">
    <source>
        <dbReference type="SAM" id="Phobius"/>
    </source>
</evidence>
<dbReference type="PANTHER" id="PTHR30287">
    <property type="entry name" value="MEMBRANE COMPONENT OF PREDICTED ABC SUPERFAMILY METABOLITE UPTAKE TRANSPORTER"/>
    <property type="match status" value="1"/>
</dbReference>
<evidence type="ECO:0000259" key="8">
    <source>
        <dbReference type="Pfam" id="PF12704"/>
    </source>
</evidence>
<keyword evidence="10" id="KW-1185">Reference proteome</keyword>
<proteinExistence type="predicted"/>
<dbReference type="Pfam" id="PF02687">
    <property type="entry name" value="FtsX"/>
    <property type="match status" value="2"/>
</dbReference>
<keyword evidence="2" id="KW-1003">Cell membrane</keyword>
<dbReference type="Proteomes" id="UP000322077">
    <property type="component" value="Unassembled WGS sequence"/>
</dbReference>
<reference evidence="9 10" key="1">
    <citation type="submission" date="2019-08" db="EMBL/GenBank/DDBJ databases">
        <authorList>
            <person name="Wang G."/>
            <person name="Xu Z."/>
        </authorList>
    </citation>
    <scope>NUCLEOTIDE SEQUENCE [LARGE SCALE GENOMIC DNA]</scope>
    <source>
        <strain evidence="9 10">ZX</strain>
    </source>
</reference>
<comment type="subcellular location">
    <subcellularLocation>
        <location evidence="1">Cell membrane</location>
        <topology evidence="1">Multi-pass membrane protein</topology>
    </subcellularLocation>
</comment>
<sequence length="831" mass="86958">MSLSLTLALRELRGGMRGLRLLAICLFLGVAALAGVGSLASSIIGELEAQGQTILGADIEMAVDQRGATPQERAAFAKLGAISESVRMRAMATRADGSASLLTQLKSIDARWPLYGSFTMKPGALASRPRGLQAAIAPALADRLKLHPGSIIRVGEARLTVIGLIDSEPDQVGEGFSLGPTVLVDPAALAATKLVQPGSLYESRYRIRLDAGEDAHALAEQLEHRFHDANWDVKDSSNAARGLRRFVQQLEQFLTLVGLTALIVAGIGVGNGVASWLDQRRGAIATLKILGASSATIFRIYLIQVAIVAAGAIAAGLLVGIFVPQAVGWLAGDALPVKPRFGLYPLPLVVSAAYGLLTALLFSLPPLARARRVPAASMFREIVDGARRPSTPVLIAMVVAGLGIAALAILSARAPVLSAGFLVAAAGVFALLSLIGWGIRRLAAAMPRPRQPLARLALANLHRPGAQTDRLVVALGLGLTLFVTLAVVQSNLTSQIEQTVPKKAPNFFALDIPVDGIDRFLSLARAASPSATTTNVPSLRGTVVAVRGQRVADMKPKPQGAWILNGDRGLTYASKLPEGNEIVEGKWWPANYSGPPLISVEDRAALALDLHPGDAMTISVLGVEIETKVASIRRVNWETMGFNFGIIFAPGALEGAPHSYMATVTLPDDAEGQLNRSVAATFPSVSLIRVKDVVGQVSTLFGQMATAIRAAAAVAVAAGIAVLIGAIAASRRARIYDAVLLKLLGATRGQILFAQALEYALLSIAVAIVALLIGSAAGWYLVTQLFELPWGTDWTLVLVTLAIGALGTLGIGLLGAIPALSARPARALRSL</sequence>
<feature type="domain" description="ABC3 transporter permease C-terminal" evidence="7">
    <location>
        <begin position="711"/>
        <end position="820"/>
    </location>
</feature>
<dbReference type="RefSeq" id="WP_149520576.1">
    <property type="nucleotide sequence ID" value="NZ_VTOU01000001.1"/>
</dbReference>
<evidence type="ECO:0000259" key="7">
    <source>
        <dbReference type="Pfam" id="PF02687"/>
    </source>
</evidence>
<evidence type="ECO:0000256" key="5">
    <source>
        <dbReference type="ARBA" id="ARBA00023136"/>
    </source>
</evidence>
<organism evidence="9 10">
    <name type="scientific">Sphingomonas montanisoli</name>
    <dbReference type="NCBI Taxonomy" id="2606412"/>
    <lineage>
        <taxon>Bacteria</taxon>
        <taxon>Pseudomonadati</taxon>
        <taxon>Pseudomonadota</taxon>
        <taxon>Alphaproteobacteria</taxon>
        <taxon>Sphingomonadales</taxon>
        <taxon>Sphingomonadaceae</taxon>
        <taxon>Sphingomonas</taxon>
    </lineage>
</organism>
<feature type="transmembrane region" description="Helical" evidence="6">
    <location>
        <begin position="471"/>
        <end position="488"/>
    </location>
</feature>
<feature type="transmembrane region" description="Helical" evidence="6">
    <location>
        <begin position="389"/>
        <end position="410"/>
    </location>
</feature>
<gene>
    <name evidence="9" type="ORF">FYJ91_01845</name>
</gene>
<feature type="transmembrane region" description="Helical" evidence="6">
    <location>
        <begin position="416"/>
        <end position="439"/>
    </location>
</feature>
<dbReference type="GO" id="GO:0005886">
    <property type="term" value="C:plasma membrane"/>
    <property type="evidence" value="ECO:0007669"/>
    <property type="project" value="UniProtKB-SubCell"/>
</dbReference>
<evidence type="ECO:0000313" key="10">
    <source>
        <dbReference type="Proteomes" id="UP000322077"/>
    </source>
</evidence>
<dbReference type="Pfam" id="PF12704">
    <property type="entry name" value="MacB_PCD"/>
    <property type="match status" value="1"/>
</dbReference>
<dbReference type="InterPro" id="IPR025857">
    <property type="entry name" value="MacB_PCD"/>
</dbReference>
<name>A0A5D9CCP0_9SPHN</name>
<comment type="caution">
    <text evidence="9">The sequence shown here is derived from an EMBL/GenBank/DDBJ whole genome shotgun (WGS) entry which is preliminary data.</text>
</comment>
<keyword evidence="4 6" id="KW-1133">Transmembrane helix</keyword>
<protein>
    <submittedName>
        <fullName evidence="9">FtsX-like permease family protein</fullName>
    </submittedName>
</protein>
<evidence type="ECO:0000313" key="9">
    <source>
        <dbReference type="EMBL" id="TZG28912.1"/>
    </source>
</evidence>
<dbReference type="InterPro" id="IPR003838">
    <property type="entry name" value="ABC3_permease_C"/>
</dbReference>
<dbReference type="EMBL" id="VTOU01000001">
    <property type="protein sequence ID" value="TZG28912.1"/>
    <property type="molecule type" value="Genomic_DNA"/>
</dbReference>
<evidence type="ECO:0000256" key="3">
    <source>
        <dbReference type="ARBA" id="ARBA00022692"/>
    </source>
</evidence>
<feature type="domain" description="ABC3 transporter permease C-terminal" evidence="7">
    <location>
        <begin position="257"/>
        <end position="374"/>
    </location>
</feature>
<dbReference type="PANTHER" id="PTHR30287:SF1">
    <property type="entry name" value="INNER MEMBRANE PROTEIN"/>
    <property type="match status" value="1"/>
</dbReference>
<evidence type="ECO:0000256" key="1">
    <source>
        <dbReference type="ARBA" id="ARBA00004651"/>
    </source>
</evidence>
<accession>A0A5D9CCP0</accession>
<evidence type="ECO:0000256" key="4">
    <source>
        <dbReference type="ARBA" id="ARBA00022989"/>
    </source>
</evidence>
<keyword evidence="3 6" id="KW-0812">Transmembrane</keyword>
<feature type="transmembrane region" description="Helical" evidence="6">
    <location>
        <begin position="253"/>
        <end position="277"/>
    </location>
</feature>
<keyword evidence="5 6" id="KW-0472">Membrane</keyword>
<dbReference type="InterPro" id="IPR038766">
    <property type="entry name" value="Membrane_comp_ABC_pdt"/>
</dbReference>
<feature type="transmembrane region" description="Helical" evidence="6">
    <location>
        <begin position="298"/>
        <end position="323"/>
    </location>
</feature>
<evidence type="ECO:0000256" key="2">
    <source>
        <dbReference type="ARBA" id="ARBA00022475"/>
    </source>
</evidence>
<feature type="transmembrane region" description="Helical" evidence="6">
    <location>
        <begin position="794"/>
        <end position="820"/>
    </location>
</feature>
<dbReference type="AlphaFoldDB" id="A0A5D9CCP0"/>
<feature type="transmembrane region" description="Helical" evidence="6">
    <location>
        <begin position="751"/>
        <end position="782"/>
    </location>
</feature>
<feature type="domain" description="MacB-like periplasmic core" evidence="8">
    <location>
        <begin position="23"/>
        <end position="224"/>
    </location>
</feature>
<feature type="transmembrane region" description="Helical" evidence="6">
    <location>
        <begin position="343"/>
        <end position="368"/>
    </location>
</feature>